<dbReference type="GO" id="GO:0043190">
    <property type="term" value="C:ATP-binding cassette (ABC) transporter complex"/>
    <property type="evidence" value="ECO:0007669"/>
    <property type="project" value="InterPro"/>
</dbReference>
<keyword evidence="3" id="KW-1185">Reference proteome</keyword>
<dbReference type="PIRSF" id="PIRSF002741">
    <property type="entry name" value="MppA"/>
    <property type="match status" value="1"/>
</dbReference>
<accession>B5ICI6</accession>
<dbReference type="CDD" id="cd08512">
    <property type="entry name" value="PBP2_NikA_DppA_OppA_like_7"/>
    <property type="match status" value="1"/>
</dbReference>
<dbReference type="STRING" id="439481.Aboo_1255"/>
<protein>
    <submittedName>
        <fullName evidence="2">Extracellular solute-binding protein family 5</fullName>
    </submittedName>
</protein>
<evidence type="ECO:0000313" key="3">
    <source>
        <dbReference type="Proteomes" id="UP000001400"/>
    </source>
</evidence>
<dbReference type="Proteomes" id="UP000001400">
    <property type="component" value="Chromosome"/>
</dbReference>
<dbReference type="SUPFAM" id="SSF53850">
    <property type="entry name" value="Periplasmic binding protein-like II"/>
    <property type="match status" value="1"/>
</dbReference>
<proteinExistence type="predicted"/>
<dbReference type="AlphaFoldDB" id="B5ICI6"/>
<sequence>MQKGVLYGIIAVVVIIIVVVAAWAVMTAPSSNQPTTPPVKNPDTFVWDTIGDPQTLDPAEAYDTASGVVIQNVYETLVTYHGSDTEHIYPLLATSWSVDSTGKNWTFHLRHNVKFSNGDPFNAEAVKFSFDRVLIMNSPQTGVSWILSQFMYTYNATTGKWNSPDGQSSVRVIDDYTVAFHLRKAYGGFLPAIAFTVASIVDPKVVNEHGGVQPNKDNAWMSQNMVGTGPYKLVTWQHNAYIKLEWNPNYWGGWSGHHVKYVIIKNIPEVATREQELLKGDADMAYIPVNHLNDVKGKPGIKVDEGGLTFDVDMIEMNCRPKYQNKTNPLYYKEVRQAISYAIDYNTIIKDVYKGYAIRLQGPIPKGMPGHDNNLFMYPYDVNKAKQLMNDARQKYHLPATIQLTLIYNQGNDVRAHIAQIVKGDLAQIGIAVNVQELAWPTLLDKMDRGDYSMIIVGWAPDYNDPDDYAFPFLGSAAIGGDTYETGWHNATVDKLLLEAKYCVNQTKRIELYKEIQQIAMQDPSFIYLAQNKHVAVYRTWLQGYFYNPVMMLQFYSLYKVSEEKS</sequence>
<dbReference type="eggNOG" id="arCOG01534">
    <property type="taxonomic scope" value="Archaea"/>
</dbReference>
<organism evidence="2 3">
    <name type="scientific">Aciduliprofundum boonei (strain DSM 19572 / T469)</name>
    <dbReference type="NCBI Taxonomy" id="439481"/>
    <lineage>
        <taxon>Archaea</taxon>
        <taxon>Methanobacteriati</taxon>
        <taxon>Thermoplasmatota</taxon>
        <taxon>DHVE2 group</taxon>
        <taxon>Candidatus Aciduliprofundum</taxon>
    </lineage>
</organism>
<name>B5ICI6_ACIB4</name>
<evidence type="ECO:0000313" key="2">
    <source>
        <dbReference type="EMBL" id="ADD09063.1"/>
    </source>
</evidence>
<dbReference type="RefSeq" id="WP_008083909.1">
    <property type="nucleotide sequence ID" value="NC_013926.1"/>
</dbReference>
<dbReference type="Gene3D" id="3.10.105.10">
    <property type="entry name" value="Dipeptide-binding Protein, Domain 3"/>
    <property type="match status" value="1"/>
</dbReference>
<dbReference type="PANTHER" id="PTHR30290:SF34">
    <property type="entry name" value="ABC TRANSPORTER, PERIPLASMIC OLIGO-PEPTIDE BINDING PROTEIN, PUTATIVE-RELATED"/>
    <property type="match status" value="1"/>
</dbReference>
<dbReference type="InterPro" id="IPR000914">
    <property type="entry name" value="SBP_5_dom"/>
</dbReference>
<dbReference type="GO" id="GO:0042597">
    <property type="term" value="C:periplasmic space"/>
    <property type="evidence" value="ECO:0007669"/>
    <property type="project" value="UniProtKB-ARBA"/>
</dbReference>
<dbReference type="OrthoDB" id="194307at2157"/>
<dbReference type="GeneID" id="8828217"/>
<dbReference type="KEGG" id="abi:Aboo_1255"/>
<dbReference type="Pfam" id="PF00496">
    <property type="entry name" value="SBP_bac_5"/>
    <property type="match status" value="1"/>
</dbReference>
<dbReference type="Gene3D" id="3.40.190.10">
    <property type="entry name" value="Periplasmic binding protein-like II"/>
    <property type="match status" value="1"/>
</dbReference>
<dbReference type="Gene3D" id="3.90.76.10">
    <property type="entry name" value="Dipeptide-binding Protein, Domain 1"/>
    <property type="match status" value="1"/>
</dbReference>
<reference evidence="2" key="1">
    <citation type="submission" date="2010-02" db="EMBL/GenBank/DDBJ databases">
        <title>Complete sequence of Aciduliprofundum boonei T469.</title>
        <authorList>
            <consortium name="US DOE Joint Genome Institute"/>
            <person name="Lucas S."/>
            <person name="Copeland A."/>
            <person name="Lapidus A."/>
            <person name="Cheng J.-F."/>
            <person name="Bruce D."/>
            <person name="Goodwin L."/>
            <person name="Pitluck S."/>
            <person name="Saunders E."/>
            <person name="Detter J.C."/>
            <person name="Han C."/>
            <person name="Tapia R."/>
            <person name="Land M."/>
            <person name="Hauser L."/>
            <person name="Kyrpides N."/>
            <person name="Mikhailova N."/>
            <person name="Flores G."/>
            <person name="Reysenbach A.-L."/>
            <person name="Woyke T."/>
        </authorList>
    </citation>
    <scope>NUCLEOTIDE SEQUENCE</scope>
    <source>
        <strain evidence="2">T469</strain>
    </source>
</reference>
<feature type="domain" description="Solute-binding protein family 5" evidence="1">
    <location>
        <begin position="88"/>
        <end position="479"/>
    </location>
</feature>
<gene>
    <name evidence="2" type="ordered locus">Aboo_1255</name>
</gene>
<dbReference type="EMBL" id="CP001941">
    <property type="protein sequence ID" value="ADD09063.1"/>
    <property type="molecule type" value="Genomic_DNA"/>
</dbReference>
<dbReference type="InterPro" id="IPR030678">
    <property type="entry name" value="Peptide/Ni-bd"/>
</dbReference>
<evidence type="ECO:0000259" key="1">
    <source>
        <dbReference type="Pfam" id="PF00496"/>
    </source>
</evidence>
<dbReference type="GO" id="GO:0015833">
    <property type="term" value="P:peptide transport"/>
    <property type="evidence" value="ECO:0007669"/>
    <property type="project" value="TreeGrafter"/>
</dbReference>
<dbReference type="InterPro" id="IPR039424">
    <property type="entry name" value="SBP_5"/>
</dbReference>
<dbReference type="HOGENOM" id="CLU_017028_7_0_2"/>
<dbReference type="GO" id="GO:1904680">
    <property type="term" value="F:peptide transmembrane transporter activity"/>
    <property type="evidence" value="ECO:0007669"/>
    <property type="project" value="TreeGrafter"/>
</dbReference>
<dbReference type="PANTHER" id="PTHR30290">
    <property type="entry name" value="PERIPLASMIC BINDING COMPONENT OF ABC TRANSPORTER"/>
    <property type="match status" value="1"/>
</dbReference>